<name>A0A3A4KIC6_9NOCA</name>
<evidence type="ECO:0008006" key="3">
    <source>
        <dbReference type="Google" id="ProtNLM"/>
    </source>
</evidence>
<dbReference type="Proteomes" id="UP000266677">
    <property type="component" value="Unassembled WGS sequence"/>
</dbReference>
<dbReference type="RefSeq" id="WP_120037818.1">
    <property type="nucleotide sequence ID" value="NZ_QZFU01000010.1"/>
</dbReference>
<organism evidence="1 2">
    <name type="scientific">Nocardia panacis</name>
    <dbReference type="NCBI Taxonomy" id="2340916"/>
    <lineage>
        <taxon>Bacteria</taxon>
        <taxon>Bacillati</taxon>
        <taxon>Actinomycetota</taxon>
        <taxon>Actinomycetes</taxon>
        <taxon>Mycobacteriales</taxon>
        <taxon>Nocardiaceae</taxon>
        <taxon>Nocardia</taxon>
    </lineage>
</organism>
<sequence length="165" mass="18012">MNADGTMTAIIEAVERGRSGAADEARDRLEGIWKSLGPQGDSLHRCSLAHYLADLYDDPALALTWDLRALDAADSRTDGRAKRFHAELDVAGFFPSLHLNLADDYRRLSSFDTARDHLAAARTNLHLLPDNEYGTQIRTALEEVAEAIDRGDTAPRASAPTGRPA</sequence>
<protein>
    <recommendedName>
        <fullName evidence="3">Tetratricopeptide repeat protein</fullName>
    </recommendedName>
</protein>
<proteinExistence type="predicted"/>
<dbReference type="EMBL" id="QZFU01000010">
    <property type="protein sequence ID" value="RJO79369.1"/>
    <property type="molecule type" value="Genomic_DNA"/>
</dbReference>
<keyword evidence="2" id="KW-1185">Reference proteome</keyword>
<gene>
    <name evidence="1" type="ORF">D5S18_03340</name>
</gene>
<dbReference type="OrthoDB" id="8450665at2"/>
<evidence type="ECO:0000313" key="2">
    <source>
        <dbReference type="Proteomes" id="UP000266677"/>
    </source>
</evidence>
<reference evidence="1 2" key="1">
    <citation type="submission" date="2018-09" db="EMBL/GenBank/DDBJ databases">
        <title>YIM PH21274 draft genome.</title>
        <authorList>
            <person name="Miao C."/>
        </authorList>
    </citation>
    <scope>NUCLEOTIDE SEQUENCE [LARGE SCALE GENOMIC DNA]</scope>
    <source>
        <strain evidence="1 2">YIM PH 21724</strain>
    </source>
</reference>
<dbReference type="AlphaFoldDB" id="A0A3A4KIC6"/>
<comment type="caution">
    <text evidence="1">The sequence shown here is derived from an EMBL/GenBank/DDBJ whole genome shotgun (WGS) entry which is preliminary data.</text>
</comment>
<accession>A0A3A4KIC6</accession>
<evidence type="ECO:0000313" key="1">
    <source>
        <dbReference type="EMBL" id="RJO79369.1"/>
    </source>
</evidence>